<name>A0A445DF15_ARAHY</name>
<protein>
    <submittedName>
        <fullName evidence="1">Uncharacterized protein</fullName>
    </submittedName>
</protein>
<sequence length="71" mass="8837">MAKRRLSQNNNACTQEMTNVIKLMYDHPWTSYKKISTETRERWFQKWALKFIWDKEHDAFINKIYDHRMGR</sequence>
<organism evidence="1 2">
    <name type="scientific">Arachis hypogaea</name>
    <name type="common">Peanut</name>
    <dbReference type="NCBI Taxonomy" id="3818"/>
    <lineage>
        <taxon>Eukaryota</taxon>
        <taxon>Viridiplantae</taxon>
        <taxon>Streptophyta</taxon>
        <taxon>Embryophyta</taxon>
        <taxon>Tracheophyta</taxon>
        <taxon>Spermatophyta</taxon>
        <taxon>Magnoliopsida</taxon>
        <taxon>eudicotyledons</taxon>
        <taxon>Gunneridae</taxon>
        <taxon>Pentapetalae</taxon>
        <taxon>rosids</taxon>
        <taxon>fabids</taxon>
        <taxon>Fabales</taxon>
        <taxon>Fabaceae</taxon>
        <taxon>Papilionoideae</taxon>
        <taxon>50 kb inversion clade</taxon>
        <taxon>dalbergioids sensu lato</taxon>
        <taxon>Dalbergieae</taxon>
        <taxon>Pterocarpus clade</taxon>
        <taxon>Arachis</taxon>
    </lineage>
</organism>
<dbReference type="EMBL" id="SDMP01000004">
    <property type="protein sequence ID" value="RYR61774.1"/>
    <property type="molecule type" value="Genomic_DNA"/>
</dbReference>
<reference evidence="1 2" key="1">
    <citation type="submission" date="2019-01" db="EMBL/GenBank/DDBJ databases">
        <title>Sequencing of cultivated peanut Arachis hypogaea provides insights into genome evolution and oil improvement.</title>
        <authorList>
            <person name="Chen X."/>
        </authorList>
    </citation>
    <scope>NUCLEOTIDE SEQUENCE [LARGE SCALE GENOMIC DNA]</scope>
    <source>
        <strain evidence="2">cv. Fuhuasheng</strain>
        <tissue evidence="1">Leaves</tissue>
    </source>
</reference>
<comment type="caution">
    <text evidence="1">The sequence shown here is derived from an EMBL/GenBank/DDBJ whole genome shotgun (WGS) entry which is preliminary data.</text>
</comment>
<accession>A0A445DF15</accession>
<evidence type="ECO:0000313" key="1">
    <source>
        <dbReference type="EMBL" id="RYR61774.1"/>
    </source>
</evidence>
<keyword evidence="2" id="KW-1185">Reference proteome</keyword>
<gene>
    <name evidence="1" type="ORF">Ahy_A04g018985</name>
</gene>
<dbReference type="Proteomes" id="UP000289738">
    <property type="component" value="Chromosome A04"/>
</dbReference>
<evidence type="ECO:0000313" key="2">
    <source>
        <dbReference type="Proteomes" id="UP000289738"/>
    </source>
</evidence>
<proteinExistence type="predicted"/>
<dbReference type="AlphaFoldDB" id="A0A445DF15"/>